<evidence type="ECO:0000256" key="1">
    <source>
        <dbReference type="ARBA" id="ARBA00021292"/>
    </source>
</evidence>
<dbReference type="SUPFAM" id="SSF53756">
    <property type="entry name" value="UDP-Glycosyltransferase/glycogen phosphorylase"/>
    <property type="match status" value="1"/>
</dbReference>
<reference evidence="4 5" key="1">
    <citation type="submission" date="2019-10" db="EMBL/GenBank/DDBJ databases">
        <title>Genome sequence of Luteimicrobium xylanilyticum HY-24.</title>
        <authorList>
            <person name="Kim D.Y."/>
            <person name="Park H.-Y."/>
        </authorList>
    </citation>
    <scope>NUCLEOTIDE SEQUENCE [LARGE SCALE GENOMIC DNA]</scope>
    <source>
        <strain evidence="4 5">HY-24</strain>
    </source>
</reference>
<dbReference type="InterPro" id="IPR050194">
    <property type="entry name" value="Glycosyltransferase_grp1"/>
</dbReference>
<dbReference type="Pfam" id="PF00534">
    <property type="entry name" value="Glycos_transf_1"/>
    <property type="match status" value="1"/>
</dbReference>
<organism evidence="4 5">
    <name type="scientific">Luteimicrobium xylanilyticum</name>
    <dbReference type="NCBI Taxonomy" id="1133546"/>
    <lineage>
        <taxon>Bacteria</taxon>
        <taxon>Bacillati</taxon>
        <taxon>Actinomycetota</taxon>
        <taxon>Actinomycetes</taxon>
        <taxon>Micrococcales</taxon>
        <taxon>Luteimicrobium</taxon>
    </lineage>
</organism>
<keyword evidence="4" id="KW-0328">Glycosyltransferase</keyword>
<evidence type="ECO:0000313" key="5">
    <source>
        <dbReference type="Proteomes" id="UP000326702"/>
    </source>
</evidence>
<accession>A0A5P9QD34</accession>
<dbReference type="GO" id="GO:0016757">
    <property type="term" value="F:glycosyltransferase activity"/>
    <property type="evidence" value="ECO:0007669"/>
    <property type="project" value="UniProtKB-KW"/>
</dbReference>
<dbReference type="Gene3D" id="3.40.50.2000">
    <property type="entry name" value="Glycogen Phosphorylase B"/>
    <property type="match status" value="2"/>
</dbReference>
<feature type="domain" description="Glycosyl transferase family 1" evidence="3">
    <location>
        <begin position="212"/>
        <end position="349"/>
    </location>
</feature>
<evidence type="ECO:0000313" key="4">
    <source>
        <dbReference type="EMBL" id="QFU99287.1"/>
    </source>
</evidence>
<sequence length="380" mass="40603">MTDGVALAHDYATQRGGAERVALVMADAFPGSPMYTTLYDPDGTFPEFADVPLRVGALNRVPALRHDHRLALPFLAPAVSAQRVVDADVLLASSSGWAHGYRGARRTVVYCYIPARWLYQRDRYLGGQSAGGGLGARLRSAAASSGLTVLAPALKRWDARAAHHADTYLVCSTVAQRAVREVYGIESEVLAPPPAMMPGGAARPVPGVAPGFFLCVARLLPYKNVDVVIDAAQRLGARDLVVVGDGPERARLEAMAARPSDVNVHVLGRVDDDELRWLYGNAEALVAASYEDFGLSPLEAGAFGRPSVALRAGGFLDSVREGETGLFFDELDAGLLADALGAALEHPWDEQVQRDHAASFGTERFARRLHEVVGVGRAVL</sequence>
<dbReference type="AlphaFoldDB" id="A0A5P9QD34"/>
<dbReference type="EMBL" id="CP045529">
    <property type="protein sequence ID" value="QFU99287.1"/>
    <property type="molecule type" value="Genomic_DNA"/>
</dbReference>
<gene>
    <name evidence="4" type="ORF">KDY119_02814</name>
</gene>
<proteinExistence type="predicted"/>
<dbReference type="KEGG" id="lxl:KDY119_02814"/>
<dbReference type="OrthoDB" id="9801573at2"/>
<dbReference type="PANTHER" id="PTHR45947:SF3">
    <property type="entry name" value="SULFOQUINOVOSYL TRANSFERASE SQD2"/>
    <property type="match status" value="1"/>
</dbReference>
<keyword evidence="2 4" id="KW-0808">Transferase</keyword>
<dbReference type="InterPro" id="IPR001296">
    <property type="entry name" value="Glyco_trans_1"/>
</dbReference>
<dbReference type="RefSeq" id="WP_036947066.1">
    <property type="nucleotide sequence ID" value="NZ_BAABIH010000008.1"/>
</dbReference>
<keyword evidence="5" id="KW-1185">Reference proteome</keyword>
<evidence type="ECO:0000259" key="3">
    <source>
        <dbReference type="Pfam" id="PF00534"/>
    </source>
</evidence>
<dbReference type="Proteomes" id="UP000326702">
    <property type="component" value="Chromosome"/>
</dbReference>
<dbReference type="PANTHER" id="PTHR45947">
    <property type="entry name" value="SULFOQUINOVOSYL TRANSFERASE SQD2"/>
    <property type="match status" value="1"/>
</dbReference>
<evidence type="ECO:0000256" key="2">
    <source>
        <dbReference type="ARBA" id="ARBA00022679"/>
    </source>
</evidence>
<name>A0A5P9QD34_9MICO</name>
<protein>
    <recommendedName>
        <fullName evidence="1">D-inositol 3-phosphate glycosyltransferase</fullName>
    </recommendedName>
</protein>